<dbReference type="AlphaFoldDB" id="A0A2K3QJ25"/>
<dbReference type="InterPro" id="IPR019734">
    <property type="entry name" value="TPR_rpt"/>
</dbReference>
<evidence type="ECO:0000256" key="9">
    <source>
        <dbReference type="SAM" id="SignalP"/>
    </source>
</evidence>
<dbReference type="PANTHER" id="PTHR44140">
    <property type="entry name" value="LD25575P"/>
    <property type="match status" value="1"/>
</dbReference>
<dbReference type="FunFam" id="1.10.287.110:FF:000083">
    <property type="entry name" value="DnaJ and TPR domain protein"/>
    <property type="match status" value="1"/>
</dbReference>
<sequence>MRFGLSSLAVTASLLVSAGSALSPSGIPSDLPVSTLLTSAQTHLAKGETSEALAYYDAAIARDPTNYLTLFKRATTYLSLGRASQATDDFNKILVLKPGFEGAHLQLAKIKSKAADWDAARAEYVAANKGPDSPELMELAEAEGAATLADASDKARQWDDCVNHAGVAILVASRSSSLRELRARCRFERGELEEGMGDLHHVLQMRPGDTSPHVLISATTFYGLGDFDNGLAQIRKCLHSDPDSKVCQRLHKRQRAIHKTYSRAEAQLSKGQTTTAGRTLVGDAEEPGLITNIREQVDELRREGKIPSKAKARLYEQVVEMVCQAYSESNHKEAHKYCDESLQLDPESFWGLVYRGKALLKKDEFEAAIQTLEKAAEVRPDKQDKVNPILNKAKIALKRSKTKDYYKVLGVDNDADERQIKSAYRKASKVHHPDKAAKQGISKEEAEKKMASINEAYEVLSDPELRARFDRGDDPNSQERRDPFQGSPFGGGHPFMFQQGGGGGQANFKFQYGGGGGGGGPFGF</sequence>
<dbReference type="PANTHER" id="PTHR44140:SF2">
    <property type="entry name" value="LD25575P"/>
    <property type="match status" value="1"/>
</dbReference>
<gene>
    <name evidence="11" type="ORF">TCAP_02542</name>
</gene>
<dbReference type="InterPro" id="IPR036869">
    <property type="entry name" value="J_dom_sf"/>
</dbReference>
<dbReference type="GO" id="GO:0051087">
    <property type="term" value="F:protein-folding chaperone binding"/>
    <property type="evidence" value="ECO:0007669"/>
    <property type="project" value="TreeGrafter"/>
</dbReference>
<evidence type="ECO:0000259" key="10">
    <source>
        <dbReference type="PROSITE" id="PS50076"/>
    </source>
</evidence>
<keyword evidence="3" id="KW-0677">Repeat</keyword>
<feature type="compositionally biased region" description="Gly residues" evidence="8">
    <location>
        <begin position="512"/>
        <end position="524"/>
    </location>
</feature>
<evidence type="ECO:0000256" key="3">
    <source>
        <dbReference type="ARBA" id="ARBA00022737"/>
    </source>
</evidence>
<feature type="compositionally biased region" description="Basic and acidic residues" evidence="8">
    <location>
        <begin position="431"/>
        <end position="448"/>
    </location>
</feature>
<keyword evidence="4 7" id="KW-0802">TPR repeat</keyword>
<protein>
    <recommendedName>
        <fullName evidence="6">Tetratricopeptide repeat and J domain-containing co-chaperone DNJ1</fullName>
    </recommendedName>
</protein>
<dbReference type="InterPro" id="IPR011990">
    <property type="entry name" value="TPR-like_helical_dom_sf"/>
</dbReference>
<evidence type="ECO:0000256" key="1">
    <source>
        <dbReference type="ARBA" id="ARBA00004319"/>
    </source>
</evidence>
<organism evidence="11 12">
    <name type="scientific">Tolypocladium capitatum</name>
    <dbReference type="NCBI Taxonomy" id="45235"/>
    <lineage>
        <taxon>Eukaryota</taxon>
        <taxon>Fungi</taxon>
        <taxon>Dikarya</taxon>
        <taxon>Ascomycota</taxon>
        <taxon>Pezizomycotina</taxon>
        <taxon>Sordariomycetes</taxon>
        <taxon>Hypocreomycetidae</taxon>
        <taxon>Hypocreales</taxon>
        <taxon>Ophiocordycipitaceae</taxon>
        <taxon>Tolypocladium</taxon>
    </lineage>
</organism>
<dbReference type="Gene3D" id="1.25.40.10">
    <property type="entry name" value="Tetratricopeptide repeat domain"/>
    <property type="match status" value="1"/>
</dbReference>
<reference evidence="11 12" key="1">
    <citation type="submission" date="2017-08" db="EMBL/GenBank/DDBJ databases">
        <title>Harnessing the power of phylogenomics to disentangle the directionality and signatures of interkingdom host jumping in the parasitic fungal genus Tolypocladium.</title>
        <authorList>
            <person name="Quandt C.A."/>
            <person name="Patterson W."/>
            <person name="Spatafora J.W."/>
        </authorList>
    </citation>
    <scope>NUCLEOTIDE SEQUENCE [LARGE SCALE GENOMIC DNA]</scope>
    <source>
        <strain evidence="11 12">CBS 113982</strain>
    </source>
</reference>
<keyword evidence="5" id="KW-0256">Endoplasmic reticulum</keyword>
<evidence type="ECO:0000256" key="7">
    <source>
        <dbReference type="PROSITE-ProRule" id="PRU00339"/>
    </source>
</evidence>
<dbReference type="PROSITE" id="PS50076">
    <property type="entry name" value="DNAJ_2"/>
    <property type="match status" value="1"/>
</dbReference>
<evidence type="ECO:0000256" key="5">
    <source>
        <dbReference type="ARBA" id="ARBA00022824"/>
    </source>
</evidence>
<dbReference type="SUPFAM" id="SSF48452">
    <property type="entry name" value="TPR-like"/>
    <property type="match status" value="1"/>
</dbReference>
<name>A0A2K3QJ25_9HYPO</name>
<evidence type="ECO:0000256" key="2">
    <source>
        <dbReference type="ARBA" id="ARBA00022729"/>
    </source>
</evidence>
<dbReference type="GO" id="GO:0005788">
    <property type="term" value="C:endoplasmic reticulum lumen"/>
    <property type="evidence" value="ECO:0007669"/>
    <property type="project" value="UniProtKB-SubCell"/>
</dbReference>
<dbReference type="GO" id="GO:0034975">
    <property type="term" value="P:protein folding in endoplasmic reticulum"/>
    <property type="evidence" value="ECO:0007669"/>
    <property type="project" value="TreeGrafter"/>
</dbReference>
<feature type="repeat" description="TPR" evidence="7">
    <location>
        <begin position="33"/>
        <end position="66"/>
    </location>
</feature>
<dbReference type="SMART" id="SM00028">
    <property type="entry name" value="TPR"/>
    <property type="match status" value="5"/>
</dbReference>
<feature type="region of interest" description="Disordered" evidence="8">
    <location>
        <begin position="427"/>
        <end position="448"/>
    </location>
</feature>
<dbReference type="PROSITE" id="PS50005">
    <property type="entry name" value="TPR"/>
    <property type="match status" value="3"/>
</dbReference>
<dbReference type="Pfam" id="PF13181">
    <property type="entry name" value="TPR_8"/>
    <property type="match status" value="1"/>
</dbReference>
<dbReference type="EMBL" id="NRSZ01000391">
    <property type="protein sequence ID" value="PNY27534.1"/>
    <property type="molecule type" value="Genomic_DNA"/>
</dbReference>
<feature type="region of interest" description="Disordered" evidence="8">
    <location>
        <begin position="464"/>
        <end position="524"/>
    </location>
</feature>
<proteinExistence type="predicted"/>
<dbReference type="FunFam" id="1.25.40.10:FF:000224">
    <property type="entry name" value="DnaJ and TPR domain protein"/>
    <property type="match status" value="1"/>
</dbReference>
<feature type="repeat" description="TPR" evidence="7">
    <location>
        <begin position="67"/>
        <end position="100"/>
    </location>
</feature>
<evidence type="ECO:0000313" key="11">
    <source>
        <dbReference type="EMBL" id="PNY27534.1"/>
    </source>
</evidence>
<dbReference type="OrthoDB" id="1726119at2759"/>
<feature type="signal peptide" evidence="9">
    <location>
        <begin position="1"/>
        <end position="21"/>
    </location>
</feature>
<evidence type="ECO:0000256" key="4">
    <source>
        <dbReference type="ARBA" id="ARBA00022803"/>
    </source>
</evidence>
<feature type="compositionally biased region" description="Gly residues" evidence="8">
    <location>
        <begin position="488"/>
        <end position="505"/>
    </location>
</feature>
<evidence type="ECO:0000256" key="6">
    <source>
        <dbReference type="ARBA" id="ARBA00073740"/>
    </source>
</evidence>
<evidence type="ECO:0000313" key="12">
    <source>
        <dbReference type="Proteomes" id="UP000236621"/>
    </source>
</evidence>
<dbReference type="GO" id="GO:0051787">
    <property type="term" value="F:misfolded protein binding"/>
    <property type="evidence" value="ECO:0007669"/>
    <property type="project" value="TreeGrafter"/>
</dbReference>
<keyword evidence="2 9" id="KW-0732">Signal</keyword>
<feature type="chain" id="PRO_5014353185" description="Tetratricopeptide repeat and J domain-containing co-chaperone DNJ1" evidence="9">
    <location>
        <begin position="22"/>
        <end position="524"/>
    </location>
</feature>
<dbReference type="InterPro" id="IPR001623">
    <property type="entry name" value="DnaJ_domain"/>
</dbReference>
<dbReference type="STRING" id="45235.A0A2K3QJ25"/>
<feature type="repeat" description="TPR" evidence="7">
    <location>
        <begin position="349"/>
        <end position="382"/>
    </location>
</feature>
<dbReference type="InterPro" id="IPR051727">
    <property type="entry name" value="DnaJ_C3_Co-chaperones"/>
</dbReference>
<dbReference type="SUPFAM" id="SSF46565">
    <property type="entry name" value="Chaperone J-domain"/>
    <property type="match status" value="1"/>
</dbReference>
<feature type="compositionally biased region" description="Basic and acidic residues" evidence="8">
    <location>
        <begin position="464"/>
        <end position="483"/>
    </location>
</feature>
<feature type="domain" description="J" evidence="10">
    <location>
        <begin position="404"/>
        <end position="473"/>
    </location>
</feature>
<accession>A0A2K3QJ25</accession>
<dbReference type="PRINTS" id="PR00625">
    <property type="entry name" value="JDOMAIN"/>
</dbReference>
<comment type="subcellular location">
    <subcellularLocation>
        <location evidence="1">Endoplasmic reticulum lumen</location>
    </subcellularLocation>
</comment>
<dbReference type="SMART" id="SM00271">
    <property type="entry name" value="DnaJ"/>
    <property type="match status" value="1"/>
</dbReference>
<dbReference type="Gene3D" id="1.10.287.110">
    <property type="entry name" value="DnaJ domain"/>
    <property type="match status" value="1"/>
</dbReference>
<dbReference type="CDD" id="cd06257">
    <property type="entry name" value="DnaJ"/>
    <property type="match status" value="1"/>
</dbReference>
<dbReference type="Pfam" id="PF00226">
    <property type="entry name" value="DnaJ"/>
    <property type="match status" value="1"/>
</dbReference>
<dbReference type="Pfam" id="PF13432">
    <property type="entry name" value="TPR_16"/>
    <property type="match status" value="1"/>
</dbReference>
<dbReference type="Proteomes" id="UP000236621">
    <property type="component" value="Unassembled WGS sequence"/>
</dbReference>
<evidence type="ECO:0000256" key="8">
    <source>
        <dbReference type="SAM" id="MobiDB-lite"/>
    </source>
</evidence>
<comment type="caution">
    <text evidence="11">The sequence shown here is derived from an EMBL/GenBank/DDBJ whole genome shotgun (WGS) entry which is preliminary data.</text>
</comment>
<keyword evidence="12" id="KW-1185">Reference proteome</keyword>